<evidence type="ECO:0000313" key="2">
    <source>
        <dbReference type="EMBL" id="ETJ18713.1"/>
    </source>
</evidence>
<dbReference type="EMBL" id="AZMM01018597">
    <property type="protein sequence ID" value="ETJ18713.1"/>
    <property type="molecule type" value="Genomic_DNA"/>
</dbReference>
<dbReference type="PROSITE" id="PS51832">
    <property type="entry name" value="HD_GYP"/>
    <property type="match status" value="1"/>
</dbReference>
<dbReference type="InterPro" id="IPR037522">
    <property type="entry name" value="HD_GYP_dom"/>
</dbReference>
<sequence length="72" mass="8384">GTGFPLGIKGEKIHYFAKIIAIADELDVLNSYNEENKPMGPFEILEILKEKSLSKLDYKYTIFFLLYETFKF</sequence>
<dbReference type="GO" id="GO:0016787">
    <property type="term" value="F:hydrolase activity"/>
    <property type="evidence" value="ECO:0007669"/>
    <property type="project" value="UniProtKB-KW"/>
</dbReference>
<protein>
    <submittedName>
        <fullName evidence="2">HD-GYP hydrolase protein</fullName>
    </submittedName>
</protein>
<keyword evidence="2" id="KW-0378">Hydrolase</keyword>
<organism evidence="2">
    <name type="scientific">human gut metagenome</name>
    <dbReference type="NCBI Taxonomy" id="408170"/>
    <lineage>
        <taxon>unclassified sequences</taxon>
        <taxon>metagenomes</taxon>
        <taxon>organismal metagenomes</taxon>
    </lineage>
</organism>
<accession>W1WKQ0</accession>
<proteinExistence type="predicted"/>
<reference evidence="2" key="1">
    <citation type="submission" date="2013-12" db="EMBL/GenBank/DDBJ databases">
        <title>A Varibaculum cambriense genome reconstructed from a premature infant gut community with otherwise low bacterial novelty that shifts toward anaerobic metabolism during the third week of life.</title>
        <authorList>
            <person name="Brown C.T."/>
            <person name="Sharon I."/>
            <person name="Thomas B.C."/>
            <person name="Castelle C.J."/>
            <person name="Morowitz M.J."/>
            <person name="Banfield J.F."/>
        </authorList>
    </citation>
    <scope>NUCLEOTIDE SEQUENCE</scope>
</reference>
<evidence type="ECO:0000259" key="1">
    <source>
        <dbReference type="PROSITE" id="PS51832"/>
    </source>
</evidence>
<dbReference type="AlphaFoldDB" id="W1WKQ0"/>
<dbReference type="Gene3D" id="1.10.3210.10">
    <property type="entry name" value="Hypothetical protein af1432"/>
    <property type="match status" value="1"/>
</dbReference>
<gene>
    <name evidence="2" type="ORF">Q604_UNBC18597G0001</name>
</gene>
<dbReference type="Pfam" id="PF13487">
    <property type="entry name" value="HD_5"/>
    <property type="match status" value="1"/>
</dbReference>
<name>W1WKQ0_9ZZZZ</name>
<comment type="caution">
    <text evidence="2">The sequence shown here is derived from an EMBL/GenBank/DDBJ whole genome shotgun (WGS) entry which is preliminary data.</text>
</comment>
<feature type="non-terminal residue" evidence="2">
    <location>
        <position position="1"/>
    </location>
</feature>
<feature type="domain" description="HD-GYP" evidence="1">
    <location>
        <begin position="1"/>
        <end position="72"/>
    </location>
</feature>